<feature type="non-terminal residue" evidence="1">
    <location>
        <position position="1"/>
    </location>
</feature>
<evidence type="ECO:0000313" key="1">
    <source>
        <dbReference type="EMBL" id="GAI55467.1"/>
    </source>
</evidence>
<gene>
    <name evidence="1" type="ORF">S06H3_64675</name>
</gene>
<accession>X1PGP7</accession>
<organism evidence="1">
    <name type="scientific">marine sediment metagenome</name>
    <dbReference type="NCBI Taxonomy" id="412755"/>
    <lineage>
        <taxon>unclassified sequences</taxon>
        <taxon>metagenomes</taxon>
        <taxon>ecological metagenomes</taxon>
    </lineage>
</organism>
<dbReference type="EMBL" id="BARV01043279">
    <property type="protein sequence ID" value="GAI55467.1"/>
    <property type="molecule type" value="Genomic_DNA"/>
</dbReference>
<name>X1PGP7_9ZZZZ</name>
<proteinExistence type="predicted"/>
<feature type="non-terminal residue" evidence="1">
    <location>
        <position position="114"/>
    </location>
</feature>
<dbReference type="AlphaFoldDB" id="X1PGP7"/>
<comment type="caution">
    <text evidence="1">The sequence shown here is derived from an EMBL/GenBank/DDBJ whole genome shotgun (WGS) entry which is preliminary data.</text>
</comment>
<protein>
    <submittedName>
        <fullName evidence="1">Uncharacterized protein</fullName>
    </submittedName>
</protein>
<sequence length="114" mass="12564">ILDQNAINDLNISMFVGGKVEPAAEYKVNLWSDPKIGDGNLATMVQSKSLSGQEILDANGQVKFDQAQHKIGNKSAWYVEVQRTDPKTSNTDYMWTAPIWVEPLDGALGHSLMT</sequence>
<reference evidence="1" key="1">
    <citation type="journal article" date="2014" name="Front. Microbiol.">
        <title>High frequency of phylogenetically diverse reductive dehalogenase-homologous genes in deep subseafloor sedimentary metagenomes.</title>
        <authorList>
            <person name="Kawai M."/>
            <person name="Futagami T."/>
            <person name="Toyoda A."/>
            <person name="Takaki Y."/>
            <person name="Nishi S."/>
            <person name="Hori S."/>
            <person name="Arai W."/>
            <person name="Tsubouchi T."/>
            <person name="Morono Y."/>
            <person name="Uchiyama I."/>
            <person name="Ito T."/>
            <person name="Fujiyama A."/>
            <person name="Inagaki F."/>
            <person name="Takami H."/>
        </authorList>
    </citation>
    <scope>NUCLEOTIDE SEQUENCE</scope>
    <source>
        <strain evidence="1">Expedition CK06-06</strain>
    </source>
</reference>